<organism evidence="7 8">
    <name type="scientific">Cymbomonas tetramitiformis</name>
    <dbReference type="NCBI Taxonomy" id="36881"/>
    <lineage>
        <taxon>Eukaryota</taxon>
        <taxon>Viridiplantae</taxon>
        <taxon>Chlorophyta</taxon>
        <taxon>Pyramimonadophyceae</taxon>
        <taxon>Pyramimonadales</taxon>
        <taxon>Pyramimonadaceae</taxon>
        <taxon>Cymbomonas</taxon>
    </lineage>
</organism>
<evidence type="ECO:0000256" key="1">
    <source>
        <dbReference type="ARBA" id="ARBA00004141"/>
    </source>
</evidence>
<feature type="domain" description="Ion transport" evidence="6">
    <location>
        <begin position="288"/>
        <end position="411"/>
    </location>
</feature>
<feature type="transmembrane region" description="Helical" evidence="5">
    <location>
        <begin position="380"/>
        <end position="403"/>
    </location>
</feature>
<evidence type="ECO:0000256" key="3">
    <source>
        <dbReference type="ARBA" id="ARBA00022989"/>
    </source>
</evidence>
<dbReference type="GO" id="GO:0016020">
    <property type="term" value="C:membrane"/>
    <property type="evidence" value="ECO:0007669"/>
    <property type="project" value="UniProtKB-SubCell"/>
</dbReference>
<feature type="transmembrane region" description="Helical" evidence="5">
    <location>
        <begin position="215"/>
        <end position="236"/>
    </location>
</feature>
<dbReference type="EMBL" id="LGRX02000128">
    <property type="protein sequence ID" value="KAK3289459.1"/>
    <property type="molecule type" value="Genomic_DNA"/>
</dbReference>
<feature type="transmembrane region" description="Helical" evidence="5">
    <location>
        <begin position="256"/>
        <end position="280"/>
    </location>
</feature>
<keyword evidence="4 5" id="KW-0472">Membrane</keyword>
<dbReference type="AlphaFoldDB" id="A0AAE0LLW0"/>
<protein>
    <recommendedName>
        <fullName evidence="6">Ion transport domain-containing protein</fullName>
    </recommendedName>
</protein>
<evidence type="ECO:0000313" key="7">
    <source>
        <dbReference type="EMBL" id="KAK3289459.1"/>
    </source>
</evidence>
<dbReference type="InterPro" id="IPR015925">
    <property type="entry name" value="Ryanodine_IP3_receptor"/>
</dbReference>
<reference evidence="7 8" key="1">
    <citation type="journal article" date="2015" name="Genome Biol. Evol.">
        <title>Comparative Genomics of a Bacterivorous Green Alga Reveals Evolutionary Causalities and Consequences of Phago-Mixotrophic Mode of Nutrition.</title>
        <authorList>
            <person name="Burns J.A."/>
            <person name="Paasch A."/>
            <person name="Narechania A."/>
            <person name="Kim E."/>
        </authorList>
    </citation>
    <scope>NUCLEOTIDE SEQUENCE [LARGE SCALE GENOMIC DNA]</scope>
    <source>
        <strain evidence="7 8">PLY_AMNH</strain>
    </source>
</reference>
<evidence type="ECO:0000259" key="6">
    <source>
        <dbReference type="Pfam" id="PF00520"/>
    </source>
</evidence>
<keyword evidence="2 5" id="KW-0812">Transmembrane</keyword>
<evidence type="ECO:0000256" key="2">
    <source>
        <dbReference type="ARBA" id="ARBA00022692"/>
    </source>
</evidence>
<accession>A0AAE0LLW0</accession>
<dbReference type="Gene3D" id="1.10.287.70">
    <property type="match status" value="1"/>
</dbReference>
<keyword evidence="8" id="KW-1185">Reference proteome</keyword>
<dbReference type="PANTHER" id="PTHR13715:SF99">
    <property type="entry name" value="INOSITOL 1,4,5-TRISPHOSPHATE RECEPTOR-LIKE PROTEIN A"/>
    <property type="match status" value="1"/>
</dbReference>
<dbReference type="GO" id="GO:0005216">
    <property type="term" value="F:monoatomic ion channel activity"/>
    <property type="evidence" value="ECO:0007669"/>
    <property type="project" value="InterPro"/>
</dbReference>
<sequence>MAPPDVATRPKVRIPPPTMLCPGCWMAALMRPGTPRVPHGPQDLAEASKMQLVEEVDRTSVEAKLVDFMVRAKDLYLEIQHQQQLKVLNVQWIFSRQNQNNATWAGFFLALVINGILLTYNSGACTEGRSEGELSPYKGQGPSAVLQPFLEDRGIDPSELYIVDWEMYECNQTVCESALQKGLPLHQINAMIQECTDSCSLNDCVYLDGTPATAVLLLSIFQIVFSAFVLLLYLVVRVPLVYTTQLQRGAKPVRALLLACLEPLTVYYVWYQAVAVLAAARESWYSAFLLLDIVVKDATTRDVVRAVYVPRKQLSMTMLLGVFVLYIFSIFIFFNFRAEFEDQDQTCETLYKCFKLTMGYGLRNGGGIGDMMTHTLGQRYWVDLLFFFVVLIVMLNIIFGIIIDTFAELRTNKVERLEDTREKCFICGVDRGEFNKASDSTLGGFHTHYHADHNMWAYFYFMVHIWEQDKDDDDGLELYVRKKLEHVDPTWFPVGQALCLGKHEDSEEVIMHSKVSQLEEQFEGIKSDVQTSFEKLEDLIFKMQASGPEGR</sequence>
<dbReference type="PANTHER" id="PTHR13715">
    <property type="entry name" value="RYANODINE RECEPTOR AND IP3 RECEPTOR"/>
    <property type="match status" value="1"/>
</dbReference>
<dbReference type="Pfam" id="PF00520">
    <property type="entry name" value="Ion_trans"/>
    <property type="match status" value="1"/>
</dbReference>
<dbReference type="InterPro" id="IPR005821">
    <property type="entry name" value="Ion_trans_dom"/>
</dbReference>
<gene>
    <name evidence="7" type="ORF">CYMTET_3114</name>
</gene>
<feature type="transmembrane region" description="Helical" evidence="5">
    <location>
        <begin position="102"/>
        <end position="120"/>
    </location>
</feature>
<dbReference type="GO" id="GO:0006816">
    <property type="term" value="P:calcium ion transport"/>
    <property type="evidence" value="ECO:0007669"/>
    <property type="project" value="InterPro"/>
</dbReference>
<comment type="caution">
    <text evidence="7">The sequence shown here is derived from an EMBL/GenBank/DDBJ whole genome shotgun (WGS) entry which is preliminary data.</text>
</comment>
<name>A0AAE0LLW0_9CHLO</name>
<evidence type="ECO:0000256" key="5">
    <source>
        <dbReference type="SAM" id="Phobius"/>
    </source>
</evidence>
<feature type="transmembrane region" description="Helical" evidence="5">
    <location>
        <begin position="314"/>
        <end position="336"/>
    </location>
</feature>
<proteinExistence type="predicted"/>
<dbReference type="Proteomes" id="UP001190700">
    <property type="component" value="Unassembled WGS sequence"/>
</dbReference>
<keyword evidence="3 5" id="KW-1133">Transmembrane helix</keyword>
<comment type="subcellular location">
    <subcellularLocation>
        <location evidence="1">Membrane</location>
        <topology evidence="1">Multi-pass membrane protein</topology>
    </subcellularLocation>
</comment>
<evidence type="ECO:0000256" key="4">
    <source>
        <dbReference type="ARBA" id="ARBA00023136"/>
    </source>
</evidence>
<evidence type="ECO:0000313" key="8">
    <source>
        <dbReference type="Proteomes" id="UP001190700"/>
    </source>
</evidence>